<keyword evidence="2" id="KW-1185">Reference proteome</keyword>
<dbReference type="Proteomes" id="UP000653305">
    <property type="component" value="Unassembled WGS sequence"/>
</dbReference>
<protein>
    <submittedName>
        <fullName evidence="1">O-acyltransferase wsd1</fullName>
    </submittedName>
</protein>
<evidence type="ECO:0000313" key="1">
    <source>
        <dbReference type="EMBL" id="GFP81104.1"/>
    </source>
</evidence>
<dbReference type="OrthoDB" id="619536at2759"/>
<evidence type="ECO:0000313" key="2">
    <source>
        <dbReference type="Proteomes" id="UP000653305"/>
    </source>
</evidence>
<reference evidence="1" key="1">
    <citation type="submission" date="2020-07" db="EMBL/GenBank/DDBJ databases">
        <title>Ethylene signaling mediates host invasion by parasitic plants.</title>
        <authorList>
            <person name="Yoshida S."/>
        </authorList>
    </citation>
    <scope>NUCLEOTIDE SEQUENCE</scope>
    <source>
        <strain evidence="1">Okayama</strain>
    </source>
</reference>
<dbReference type="GO" id="GO:0005886">
    <property type="term" value="C:plasma membrane"/>
    <property type="evidence" value="ECO:0007669"/>
    <property type="project" value="TreeGrafter"/>
</dbReference>
<dbReference type="GO" id="GO:0008374">
    <property type="term" value="F:O-acyltransferase activity"/>
    <property type="evidence" value="ECO:0007669"/>
    <property type="project" value="InterPro"/>
</dbReference>
<dbReference type="GO" id="GO:0019432">
    <property type="term" value="P:triglyceride biosynthetic process"/>
    <property type="evidence" value="ECO:0007669"/>
    <property type="project" value="TreeGrafter"/>
</dbReference>
<gene>
    <name evidence="1" type="ORF">PHJA_000253700</name>
</gene>
<keyword evidence="1" id="KW-0012">Acyltransferase</keyword>
<keyword evidence="1" id="KW-0808">Transferase</keyword>
<comment type="caution">
    <text evidence="1">The sequence shown here is derived from an EMBL/GenBank/DDBJ whole genome shotgun (WGS) entry which is preliminary data.</text>
</comment>
<name>A0A830B8Q8_9LAMI</name>
<organism evidence="1 2">
    <name type="scientific">Phtheirospermum japonicum</name>
    <dbReference type="NCBI Taxonomy" id="374723"/>
    <lineage>
        <taxon>Eukaryota</taxon>
        <taxon>Viridiplantae</taxon>
        <taxon>Streptophyta</taxon>
        <taxon>Embryophyta</taxon>
        <taxon>Tracheophyta</taxon>
        <taxon>Spermatophyta</taxon>
        <taxon>Magnoliopsida</taxon>
        <taxon>eudicotyledons</taxon>
        <taxon>Gunneridae</taxon>
        <taxon>Pentapetalae</taxon>
        <taxon>asterids</taxon>
        <taxon>lamiids</taxon>
        <taxon>Lamiales</taxon>
        <taxon>Orobanchaceae</taxon>
        <taxon>Orobanchaceae incertae sedis</taxon>
        <taxon>Phtheirospermum</taxon>
    </lineage>
</organism>
<sequence length="155" mass="17849">MSTYSSKSWNERSLSILVSQVCLLQKRGSVANSRGKRTSVDMENHVSAPDLDPNMKSPDEFVEDFISETSKNPMDMTRPLWEFYILNVRTSKAISTVIFKIHHSMGGWCIFDISTHGMCQENIWIPFSYNISNQETKIQWDGNHEAIYERLGQHS</sequence>
<dbReference type="PANTHER" id="PTHR31650:SF1">
    <property type="entry name" value="WAX ESTER SYNTHASE_DIACYLGLYCEROL ACYLTRANSFERASE 4-RELATED"/>
    <property type="match status" value="1"/>
</dbReference>
<dbReference type="PANTHER" id="PTHR31650">
    <property type="entry name" value="O-ACYLTRANSFERASE (WSD1-LIKE) FAMILY PROTEIN"/>
    <property type="match status" value="1"/>
</dbReference>
<accession>A0A830B8Q8</accession>
<dbReference type="InterPro" id="IPR045034">
    <property type="entry name" value="O-acyltransferase_WSD1-like"/>
</dbReference>
<dbReference type="AlphaFoldDB" id="A0A830B8Q8"/>
<proteinExistence type="predicted"/>
<dbReference type="EMBL" id="BMAC01000026">
    <property type="protein sequence ID" value="GFP81104.1"/>
    <property type="molecule type" value="Genomic_DNA"/>
</dbReference>